<keyword evidence="3" id="KW-1185">Reference proteome</keyword>
<evidence type="ECO:0000313" key="3">
    <source>
        <dbReference type="Proteomes" id="UP000054350"/>
    </source>
</evidence>
<proteinExistence type="predicted"/>
<dbReference type="Proteomes" id="UP000054350">
    <property type="component" value="Unassembled WGS sequence"/>
</dbReference>
<evidence type="ECO:0000313" key="2">
    <source>
        <dbReference type="EMBL" id="KNE61531.1"/>
    </source>
</evidence>
<feature type="region of interest" description="Disordered" evidence="1">
    <location>
        <begin position="291"/>
        <end position="312"/>
    </location>
</feature>
<dbReference type="GO" id="GO:0035556">
    <property type="term" value="P:intracellular signal transduction"/>
    <property type="evidence" value="ECO:0007669"/>
    <property type="project" value="TreeGrafter"/>
</dbReference>
<keyword evidence="2" id="KW-0808">Transferase</keyword>
<accession>A0A0L0SG93</accession>
<reference evidence="2 3" key="1">
    <citation type="submission" date="2009-11" db="EMBL/GenBank/DDBJ databases">
        <title>Annotation of Allomyces macrogynus ATCC 38327.</title>
        <authorList>
            <consortium name="The Broad Institute Genome Sequencing Platform"/>
            <person name="Russ C."/>
            <person name="Cuomo C."/>
            <person name="Burger G."/>
            <person name="Gray M.W."/>
            <person name="Holland P.W.H."/>
            <person name="King N."/>
            <person name="Lang F.B.F."/>
            <person name="Roger A.J."/>
            <person name="Ruiz-Trillo I."/>
            <person name="Young S.K."/>
            <person name="Zeng Q."/>
            <person name="Gargeya S."/>
            <person name="Fitzgerald M."/>
            <person name="Haas B."/>
            <person name="Abouelleil A."/>
            <person name="Alvarado L."/>
            <person name="Arachchi H.M."/>
            <person name="Berlin A."/>
            <person name="Chapman S.B."/>
            <person name="Gearin G."/>
            <person name="Goldberg J."/>
            <person name="Griggs A."/>
            <person name="Gujja S."/>
            <person name="Hansen M."/>
            <person name="Heiman D."/>
            <person name="Howarth C."/>
            <person name="Larimer J."/>
            <person name="Lui A."/>
            <person name="MacDonald P.J.P."/>
            <person name="McCowen C."/>
            <person name="Montmayeur A."/>
            <person name="Murphy C."/>
            <person name="Neiman D."/>
            <person name="Pearson M."/>
            <person name="Priest M."/>
            <person name="Roberts A."/>
            <person name="Saif S."/>
            <person name="Shea T."/>
            <person name="Sisk P."/>
            <person name="Stolte C."/>
            <person name="Sykes S."/>
            <person name="Wortman J."/>
            <person name="Nusbaum C."/>
            <person name="Birren B."/>
        </authorList>
    </citation>
    <scope>NUCLEOTIDE SEQUENCE [LARGE SCALE GENOMIC DNA]</scope>
    <source>
        <strain evidence="2 3">ATCC 38327</strain>
    </source>
</reference>
<dbReference type="VEuPathDB" id="FungiDB:AMAG_06346"/>
<name>A0A0L0SG93_ALLM3</name>
<dbReference type="InterPro" id="IPR011009">
    <property type="entry name" value="Kinase-like_dom_sf"/>
</dbReference>
<sequence length="413" mass="47236">MGHTHQQGRLKLDETRARFGFKNLELLFPVDDDEIKGFPCMAFNRISDTVKFGVKVNLLEKKYPEAAHPSRIKVGLLKEFTKLALNGELPHVAWYFGDKDVRNSKKALMTFPLKRIQQRILKFCNIVLAEFVLGGSIKEWIQEADTMLEQWQYIVFAVVWTLVVLQDWYHFVHNDLHFGNVLIDMSIDPEDKTTVEYVLAFPDGTTRMYSVPNCGIIPKLWDYKFSSVYRNNPGVPANPFGQHKDNIPLRFNPYYDIHQFLVSLLDLDIPDEVHKLVLDMYPVEVIPEVVEDSSSCESGTSDSESSEWMDDDLDGSKVSMHSSYYDTDEDVISVDLEDAGQGPKDDSSSEDEGGFVIEDQLVNGAERIFNLPTPLYLMYHLFFEPYTKPSGNGSKISFRYALSSQEGIVRLLK</sequence>
<evidence type="ECO:0000256" key="1">
    <source>
        <dbReference type="SAM" id="MobiDB-lite"/>
    </source>
</evidence>
<organism evidence="2 3">
    <name type="scientific">Allomyces macrogynus (strain ATCC 38327)</name>
    <name type="common">Allomyces javanicus var. macrogynus</name>
    <dbReference type="NCBI Taxonomy" id="578462"/>
    <lineage>
        <taxon>Eukaryota</taxon>
        <taxon>Fungi</taxon>
        <taxon>Fungi incertae sedis</taxon>
        <taxon>Blastocladiomycota</taxon>
        <taxon>Blastocladiomycetes</taxon>
        <taxon>Blastocladiales</taxon>
        <taxon>Blastocladiaceae</taxon>
        <taxon>Allomyces</taxon>
    </lineage>
</organism>
<keyword evidence="2" id="KW-0418">Kinase</keyword>
<gene>
    <name evidence="2" type="ORF">AMAG_06346</name>
</gene>
<dbReference type="EMBL" id="GG745338">
    <property type="protein sequence ID" value="KNE61531.1"/>
    <property type="molecule type" value="Genomic_DNA"/>
</dbReference>
<dbReference type="Gene3D" id="1.10.510.10">
    <property type="entry name" value="Transferase(Phosphotransferase) domain 1"/>
    <property type="match status" value="1"/>
</dbReference>
<reference evidence="2 3" key="2">
    <citation type="submission" date="2009-11" db="EMBL/GenBank/DDBJ databases">
        <title>The Genome Sequence of Allomyces macrogynus strain ATCC 38327.</title>
        <authorList>
            <consortium name="The Broad Institute Genome Sequencing Platform"/>
            <person name="Russ C."/>
            <person name="Cuomo C."/>
            <person name="Shea T."/>
            <person name="Young S.K."/>
            <person name="Zeng Q."/>
            <person name="Koehrsen M."/>
            <person name="Haas B."/>
            <person name="Borodovsky M."/>
            <person name="Guigo R."/>
            <person name="Alvarado L."/>
            <person name="Berlin A."/>
            <person name="Borenstein D."/>
            <person name="Chen Z."/>
            <person name="Engels R."/>
            <person name="Freedman E."/>
            <person name="Gellesch M."/>
            <person name="Goldberg J."/>
            <person name="Griggs A."/>
            <person name="Gujja S."/>
            <person name="Heiman D."/>
            <person name="Hepburn T."/>
            <person name="Howarth C."/>
            <person name="Jen D."/>
            <person name="Larson L."/>
            <person name="Lewis B."/>
            <person name="Mehta T."/>
            <person name="Park D."/>
            <person name="Pearson M."/>
            <person name="Roberts A."/>
            <person name="Saif S."/>
            <person name="Shenoy N."/>
            <person name="Sisk P."/>
            <person name="Stolte C."/>
            <person name="Sykes S."/>
            <person name="Walk T."/>
            <person name="White J."/>
            <person name="Yandava C."/>
            <person name="Burger G."/>
            <person name="Gray M.W."/>
            <person name="Holland P.W.H."/>
            <person name="King N."/>
            <person name="Lang F.B.F."/>
            <person name="Roger A.J."/>
            <person name="Ruiz-Trillo I."/>
            <person name="Lander E."/>
            <person name="Nusbaum C."/>
        </authorList>
    </citation>
    <scope>NUCLEOTIDE SEQUENCE [LARGE SCALE GENOMIC DNA]</scope>
    <source>
        <strain evidence="2 3">ATCC 38327</strain>
    </source>
</reference>
<dbReference type="PANTHER" id="PTHR24419:SF18">
    <property type="entry name" value="SERINE_THREONINE-PROTEIN KINASE HASPIN"/>
    <property type="match status" value="1"/>
</dbReference>
<dbReference type="AlphaFoldDB" id="A0A0L0SG93"/>
<dbReference type="GO" id="GO:0005737">
    <property type="term" value="C:cytoplasm"/>
    <property type="evidence" value="ECO:0007669"/>
    <property type="project" value="TreeGrafter"/>
</dbReference>
<dbReference type="GO" id="GO:0005634">
    <property type="term" value="C:nucleus"/>
    <property type="evidence" value="ECO:0007669"/>
    <property type="project" value="TreeGrafter"/>
</dbReference>
<protein>
    <submittedName>
        <fullName evidence="2">Haspin protein kinase</fullName>
    </submittedName>
</protein>
<dbReference type="OrthoDB" id="5546855at2759"/>
<dbReference type="SUPFAM" id="SSF56112">
    <property type="entry name" value="Protein kinase-like (PK-like)"/>
    <property type="match status" value="1"/>
</dbReference>
<dbReference type="GO" id="GO:0072354">
    <property type="term" value="F:histone H3T3 kinase activity"/>
    <property type="evidence" value="ECO:0007669"/>
    <property type="project" value="TreeGrafter"/>
</dbReference>
<dbReference type="GO" id="GO:0000278">
    <property type="term" value="P:mitotic cell cycle"/>
    <property type="evidence" value="ECO:0007669"/>
    <property type="project" value="TreeGrafter"/>
</dbReference>
<dbReference type="PANTHER" id="PTHR24419">
    <property type="entry name" value="INTERLEUKIN-1 RECEPTOR-ASSOCIATED KINASE"/>
    <property type="match status" value="1"/>
</dbReference>
<feature type="compositionally biased region" description="Low complexity" evidence="1">
    <location>
        <begin position="292"/>
        <end position="303"/>
    </location>
</feature>